<evidence type="ECO:0000313" key="1">
    <source>
        <dbReference type="EMBL" id="EPY08899.1"/>
    </source>
</evidence>
<reference evidence="1 2" key="1">
    <citation type="submission" date="2013-05" db="EMBL/GenBank/DDBJ databases">
        <authorList>
            <person name="Strain E.A."/>
            <person name="Brown E."/>
            <person name="Allard M.W."/>
            <person name="Luo Y.L."/>
        </authorList>
    </citation>
    <scope>NUCLEOTIDE SEQUENCE [LARGE SCALE GENOMIC DNA]</scope>
    <source>
        <strain evidence="1 2">TS-15</strain>
    </source>
</reference>
<evidence type="ECO:0000313" key="2">
    <source>
        <dbReference type="Proteomes" id="UP000015344"/>
    </source>
</evidence>
<proteinExistence type="predicted"/>
<protein>
    <submittedName>
        <fullName evidence="1">Uncharacterized protein</fullName>
    </submittedName>
</protein>
<comment type="caution">
    <text evidence="1">The sequence shown here is derived from an EMBL/GenBank/DDBJ whole genome shotgun (WGS) entry which is preliminary data.</text>
</comment>
<organism evidence="1 2">
    <name type="scientific">Paenibacillus alvei TS-15</name>
    <dbReference type="NCBI Taxonomy" id="1117108"/>
    <lineage>
        <taxon>Bacteria</taxon>
        <taxon>Bacillati</taxon>
        <taxon>Bacillota</taxon>
        <taxon>Bacilli</taxon>
        <taxon>Bacillales</taxon>
        <taxon>Paenibacillaceae</taxon>
        <taxon>Paenibacillus</taxon>
    </lineage>
</organism>
<sequence>MGIINNLFKLENVNFRFFFASCFFITKTNIHNAVQMKKLLVKRPKIHHLIVPHYSMEIAGIFVTMPDGNEFPSGSNIVIEKTAYPKLARYY</sequence>
<dbReference type="Proteomes" id="UP000015344">
    <property type="component" value="Unassembled WGS sequence"/>
</dbReference>
<dbReference type="AlphaFoldDB" id="S9SW59"/>
<gene>
    <name evidence="1" type="ORF">PAALTS15_02977</name>
</gene>
<dbReference type="EMBL" id="ATMT01000007">
    <property type="protein sequence ID" value="EPY08899.1"/>
    <property type="molecule type" value="Genomic_DNA"/>
</dbReference>
<accession>S9SW59</accession>
<name>S9SW59_PAEAL</name>